<dbReference type="GO" id="GO:0016787">
    <property type="term" value="F:hydrolase activity"/>
    <property type="evidence" value="ECO:0007669"/>
    <property type="project" value="UniProtKB-KW"/>
</dbReference>
<keyword evidence="6" id="KW-1185">Reference proteome</keyword>
<dbReference type="Proteomes" id="UP000481861">
    <property type="component" value="Unassembled WGS sequence"/>
</dbReference>
<evidence type="ECO:0000256" key="2">
    <source>
        <dbReference type="ARBA" id="ARBA00038334"/>
    </source>
</evidence>
<reference evidence="5 6" key="1">
    <citation type="submission" date="2020-01" db="EMBL/GenBank/DDBJ databases">
        <authorList>
            <consortium name="DOE Joint Genome Institute"/>
            <person name="Haridas S."/>
            <person name="Albert R."/>
            <person name="Binder M."/>
            <person name="Bloem J."/>
            <person name="Labutti K."/>
            <person name="Salamov A."/>
            <person name="Andreopoulos B."/>
            <person name="Baker S.E."/>
            <person name="Barry K."/>
            <person name="Bills G."/>
            <person name="Bluhm B.H."/>
            <person name="Cannon C."/>
            <person name="Castanera R."/>
            <person name="Culley D.E."/>
            <person name="Daum C."/>
            <person name="Ezra D."/>
            <person name="Gonzalez J.B."/>
            <person name="Henrissat B."/>
            <person name="Kuo A."/>
            <person name="Liang C."/>
            <person name="Lipzen A."/>
            <person name="Lutzoni F."/>
            <person name="Magnuson J."/>
            <person name="Mondo S."/>
            <person name="Nolan M."/>
            <person name="Ohm R."/>
            <person name="Pangilinan J."/>
            <person name="Park H.-J.H."/>
            <person name="Ramirez L."/>
            <person name="Alfaro M."/>
            <person name="Sun H."/>
            <person name="Tritt A."/>
            <person name="Yoshinaga Y."/>
            <person name="Zwiers L.-H.L."/>
            <person name="Turgeon B.G."/>
            <person name="Goodwin S.B."/>
            <person name="Spatafora J.W."/>
            <person name="Crous P.W."/>
            <person name="Grigoriev I.V."/>
        </authorList>
    </citation>
    <scope>NUCLEOTIDE SEQUENCE [LARGE SCALE GENOMIC DNA]</scope>
    <source>
        <strain evidence="5 6">CBS 611.86</strain>
    </source>
</reference>
<comment type="similarity">
    <text evidence="2">Belongs to the AB hydrolase superfamily. Epoxide hydrolase family.</text>
</comment>
<protein>
    <submittedName>
        <fullName evidence="5">Alpha/Beta hydrolase protein</fullName>
    </submittedName>
</protein>
<dbReference type="OrthoDB" id="6431331at2759"/>
<feature type="transmembrane region" description="Helical" evidence="3">
    <location>
        <begin position="6"/>
        <end position="28"/>
    </location>
</feature>
<keyword evidence="3" id="KW-1133">Transmembrane helix</keyword>
<evidence type="ECO:0000256" key="1">
    <source>
        <dbReference type="ARBA" id="ARBA00022801"/>
    </source>
</evidence>
<evidence type="ECO:0000259" key="4">
    <source>
        <dbReference type="Pfam" id="PF12697"/>
    </source>
</evidence>
<name>A0A7C8MAI7_9PLEO</name>
<gene>
    <name evidence="5" type="ORF">BDV95DRAFT_590957</name>
</gene>
<feature type="domain" description="AB hydrolase-1" evidence="4">
    <location>
        <begin position="94"/>
        <end position="221"/>
    </location>
</feature>
<sequence>MLGDIAWRSFGFAYGMLNLGLMVGVAAIRDGAFTKGTSKEEKEALQAAQAKYWDVSQEPLPGFSHKFFKLKNGKQLHYVVNPANSATRARNVAIFIHGFPDSYLVWRQLLQSPNLQSHVLIAVDLPGFGGSDGLKHYGPEEVLEALTAFILAMQEQYLRSEGKLVMVTHDWGGIVGARLASEAKQLAHHWILAGAVIPKQLEYTANTHAASAKQMLHTWTRTPLNTRLLKNALATLSAVRSQIGRSFYIFIFNLPWPLATFFATMGNFWLVRIMHSVAAGVLVKGKLTRPMTPAEAGEFMAQTGGPGTAQITASSAAYSDELLDRTRDYGMREKIHYYREGLLLSPWEKSLETVVALSEIPPNAHSSSASGLFDDGPPGALKVPATLIHGKDDSAFETKLAFEGLSDYLVKGSQVLVVGEGGHWLPLEKGGGRVMEETLVWALNEETKPLKRVFEGQADVKFVLEK</sequence>
<evidence type="ECO:0000313" key="5">
    <source>
        <dbReference type="EMBL" id="KAF2875460.1"/>
    </source>
</evidence>
<dbReference type="Pfam" id="PF12697">
    <property type="entry name" value="Abhydrolase_6"/>
    <property type="match status" value="1"/>
</dbReference>
<comment type="caution">
    <text evidence="5">The sequence shown here is derived from an EMBL/GenBank/DDBJ whole genome shotgun (WGS) entry which is preliminary data.</text>
</comment>
<dbReference type="Gene3D" id="3.40.50.1820">
    <property type="entry name" value="alpha/beta hydrolase"/>
    <property type="match status" value="1"/>
</dbReference>
<dbReference type="PRINTS" id="PR00412">
    <property type="entry name" value="EPOXHYDRLASE"/>
</dbReference>
<dbReference type="InterPro" id="IPR029058">
    <property type="entry name" value="AB_hydrolase_fold"/>
</dbReference>
<evidence type="ECO:0000256" key="3">
    <source>
        <dbReference type="SAM" id="Phobius"/>
    </source>
</evidence>
<evidence type="ECO:0000313" key="6">
    <source>
        <dbReference type="Proteomes" id="UP000481861"/>
    </source>
</evidence>
<dbReference type="AlphaFoldDB" id="A0A7C8MAI7"/>
<dbReference type="SUPFAM" id="SSF53474">
    <property type="entry name" value="alpha/beta-Hydrolases"/>
    <property type="match status" value="1"/>
</dbReference>
<dbReference type="InterPro" id="IPR000073">
    <property type="entry name" value="AB_hydrolase_1"/>
</dbReference>
<keyword evidence="3" id="KW-0812">Transmembrane</keyword>
<keyword evidence="1 5" id="KW-0378">Hydrolase</keyword>
<proteinExistence type="inferred from homology"/>
<organism evidence="5 6">
    <name type="scientific">Massariosphaeria phaeospora</name>
    <dbReference type="NCBI Taxonomy" id="100035"/>
    <lineage>
        <taxon>Eukaryota</taxon>
        <taxon>Fungi</taxon>
        <taxon>Dikarya</taxon>
        <taxon>Ascomycota</taxon>
        <taxon>Pezizomycotina</taxon>
        <taxon>Dothideomycetes</taxon>
        <taxon>Pleosporomycetidae</taxon>
        <taxon>Pleosporales</taxon>
        <taxon>Pleosporales incertae sedis</taxon>
        <taxon>Massariosphaeria</taxon>
    </lineage>
</organism>
<dbReference type="InterPro" id="IPR000639">
    <property type="entry name" value="Epox_hydrolase-like"/>
</dbReference>
<feature type="transmembrane region" description="Helical" evidence="3">
    <location>
        <begin position="247"/>
        <end position="270"/>
    </location>
</feature>
<dbReference type="EMBL" id="JAADJZ010000004">
    <property type="protein sequence ID" value="KAF2875460.1"/>
    <property type="molecule type" value="Genomic_DNA"/>
</dbReference>
<accession>A0A7C8MAI7</accession>
<dbReference type="PANTHER" id="PTHR43329">
    <property type="entry name" value="EPOXIDE HYDROLASE"/>
    <property type="match status" value="1"/>
</dbReference>
<keyword evidence="3" id="KW-0472">Membrane</keyword>